<comment type="caution">
    <text evidence="3">The sequence shown here is derived from an EMBL/GenBank/DDBJ whole genome shotgun (WGS) entry which is preliminary data.</text>
</comment>
<name>A0ABD5EKI3_9ACTN</name>
<protein>
    <submittedName>
        <fullName evidence="3">DUF3592 domain-containing protein</fullName>
    </submittedName>
</protein>
<dbReference type="EMBL" id="JAVRES010000003">
    <property type="protein sequence ID" value="MDT0435146.1"/>
    <property type="molecule type" value="Genomic_DNA"/>
</dbReference>
<dbReference type="AlphaFoldDB" id="A0ABD5EKI3"/>
<keyword evidence="1" id="KW-0812">Transmembrane</keyword>
<reference evidence="4" key="1">
    <citation type="submission" date="2023-07" db="EMBL/GenBank/DDBJ databases">
        <title>30 novel species of actinomycetes from the DSMZ collection.</title>
        <authorList>
            <person name="Nouioui I."/>
        </authorList>
    </citation>
    <scope>NUCLEOTIDE SEQUENCE [LARGE SCALE GENOMIC DNA]</scope>
    <source>
        <strain evidence="4">DSM 41981</strain>
    </source>
</reference>
<sequence length="139" mass="14829">MVVIFGIAGSFALYFAFRESRTQRHLKRDGTLVRGRVVRHRIDSAGRDGTATFAVITFADAGGARHTFQAQASGVRHLPVGAEVPVRYLDRNPGVARIDLTGKKVANIAIPLLVGVLFFGGAVAVAVDQGHRSGPSHGR</sequence>
<dbReference type="RefSeq" id="WP_093829815.1">
    <property type="nucleotide sequence ID" value="NZ_JAVRES010000003.1"/>
</dbReference>
<dbReference type="Pfam" id="PF12158">
    <property type="entry name" value="DUF3592"/>
    <property type="match status" value="1"/>
</dbReference>
<proteinExistence type="predicted"/>
<keyword evidence="4" id="KW-1185">Reference proteome</keyword>
<gene>
    <name evidence="3" type="ORF">RM877_10695</name>
</gene>
<evidence type="ECO:0000259" key="2">
    <source>
        <dbReference type="Pfam" id="PF12158"/>
    </source>
</evidence>
<organism evidence="3 4">
    <name type="scientific">Streptomyces doudnae</name>
    <dbReference type="NCBI Taxonomy" id="3075536"/>
    <lineage>
        <taxon>Bacteria</taxon>
        <taxon>Bacillati</taxon>
        <taxon>Actinomycetota</taxon>
        <taxon>Actinomycetes</taxon>
        <taxon>Kitasatosporales</taxon>
        <taxon>Streptomycetaceae</taxon>
        <taxon>Streptomyces</taxon>
    </lineage>
</organism>
<evidence type="ECO:0000313" key="3">
    <source>
        <dbReference type="EMBL" id="MDT0435146.1"/>
    </source>
</evidence>
<evidence type="ECO:0000256" key="1">
    <source>
        <dbReference type="SAM" id="Phobius"/>
    </source>
</evidence>
<feature type="transmembrane region" description="Helical" evidence="1">
    <location>
        <begin position="108"/>
        <end position="127"/>
    </location>
</feature>
<accession>A0ABD5EKI3</accession>
<dbReference type="InterPro" id="IPR021994">
    <property type="entry name" value="DUF3592"/>
</dbReference>
<evidence type="ECO:0000313" key="4">
    <source>
        <dbReference type="Proteomes" id="UP001183535"/>
    </source>
</evidence>
<keyword evidence="1" id="KW-0472">Membrane</keyword>
<feature type="domain" description="DUF3592" evidence="2">
    <location>
        <begin position="33"/>
        <end position="99"/>
    </location>
</feature>
<dbReference type="Proteomes" id="UP001183535">
    <property type="component" value="Unassembled WGS sequence"/>
</dbReference>
<keyword evidence="1" id="KW-1133">Transmembrane helix</keyword>